<feature type="transmembrane region" description="Helical" evidence="1">
    <location>
        <begin position="111"/>
        <end position="136"/>
    </location>
</feature>
<keyword evidence="1" id="KW-1133">Transmembrane helix</keyword>
<dbReference type="EMBL" id="MELI01000048">
    <property type="protein sequence ID" value="OFW34289.1"/>
    <property type="molecule type" value="Genomic_DNA"/>
</dbReference>
<dbReference type="PANTHER" id="PTHR40044:SF1">
    <property type="entry name" value="INTEGRAL MEMBRANE PROTEIN"/>
    <property type="match status" value="1"/>
</dbReference>
<comment type="caution">
    <text evidence="2">The sequence shown here is derived from an EMBL/GenBank/DDBJ whole genome shotgun (WGS) entry which is preliminary data.</text>
</comment>
<dbReference type="InterPro" id="IPR010387">
    <property type="entry name" value="QueT"/>
</dbReference>
<accession>A0A1F2UMR8</accession>
<dbReference type="PIRSF" id="PIRSF031501">
    <property type="entry name" value="QueT"/>
    <property type="match status" value="1"/>
</dbReference>
<dbReference type="AlphaFoldDB" id="A0A1F2UMR8"/>
<feature type="transmembrane region" description="Helical" evidence="1">
    <location>
        <begin position="26"/>
        <end position="51"/>
    </location>
</feature>
<protein>
    <recommendedName>
        <fullName evidence="4">QueT transporter family protein</fullName>
    </recommendedName>
</protein>
<reference evidence="2 3" key="1">
    <citation type="journal article" date="2016" name="Nat. Commun.">
        <title>Thousands of microbial genomes shed light on interconnected biogeochemical processes in an aquifer system.</title>
        <authorList>
            <person name="Anantharaman K."/>
            <person name="Brown C.T."/>
            <person name="Hug L.A."/>
            <person name="Sharon I."/>
            <person name="Castelle C.J."/>
            <person name="Probst A.J."/>
            <person name="Thomas B.C."/>
            <person name="Singh A."/>
            <person name="Wilkins M.J."/>
            <person name="Karaoz U."/>
            <person name="Brodie E.L."/>
            <person name="Williams K.H."/>
            <person name="Hubbard S.S."/>
            <person name="Banfield J.F."/>
        </authorList>
    </citation>
    <scope>NUCLEOTIDE SEQUENCE [LARGE SCALE GENOMIC DNA]</scope>
</reference>
<name>A0A1F2UMR8_9ACTN</name>
<keyword evidence="1" id="KW-0812">Transmembrane</keyword>
<proteinExistence type="predicted"/>
<sequence length="155" mass="16920">MYVALTVTPPLNVISFGMVQFRLSEALSILAFFEPAAIPGLFVGCLLANSIGTLMGTSLGVLDIVFGSLLTLLSAVFIWRIKQPLPALTAPVVLNAFGVAALLKIVLDLPYWPSVLFVGIGQTVVVYGLGYPLLLLMLKRRILIREDVFREKMNR</sequence>
<evidence type="ECO:0000313" key="2">
    <source>
        <dbReference type="EMBL" id="OFW34289.1"/>
    </source>
</evidence>
<evidence type="ECO:0008006" key="4">
    <source>
        <dbReference type="Google" id="ProtNLM"/>
    </source>
</evidence>
<dbReference type="Pfam" id="PF06177">
    <property type="entry name" value="QueT"/>
    <property type="match status" value="1"/>
</dbReference>
<gene>
    <name evidence="2" type="ORF">A2074_05595</name>
</gene>
<evidence type="ECO:0000313" key="3">
    <source>
        <dbReference type="Proteomes" id="UP000178086"/>
    </source>
</evidence>
<organism evidence="2 3">
    <name type="scientific">Candidatus Aquicultor primus</name>
    <dbReference type="NCBI Taxonomy" id="1797195"/>
    <lineage>
        <taxon>Bacteria</taxon>
        <taxon>Bacillati</taxon>
        <taxon>Actinomycetota</taxon>
        <taxon>Candidatus Aquicultoria</taxon>
        <taxon>Candidatus Aquicultorales</taxon>
        <taxon>Candidatus Aquicultoraceae</taxon>
        <taxon>Candidatus Aquicultor</taxon>
    </lineage>
</organism>
<keyword evidence="1" id="KW-0472">Membrane</keyword>
<feature type="transmembrane region" description="Helical" evidence="1">
    <location>
        <begin position="57"/>
        <end position="78"/>
    </location>
</feature>
<dbReference type="Proteomes" id="UP000178086">
    <property type="component" value="Unassembled WGS sequence"/>
</dbReference>
<feature type="transmembrane region" description="Helical" evidence="1">
    <location>
        <begin position="85"/>
        <end position="105"/>
    </location>
</feature>
<dbReference type="PANTHER" id="PTHR40044">
    <property type="entry name" value="INTEGRAL MEMBRANE PROTEIN-RELATED"/>
    <property type="match status" value="1"/>
</dbReference>
<evidence type="ECO:0000256" key="1">
    <source>
        <dbReference type="SAM" id="Phobius"/>
    </source>
</evidence>